<dbReference type="PANTHER" id="PTHR22881:SF27">
    <property type="entry name" value="BROMODOMAIN CONTAINING 7_9"/>
    <property type="match status" value="1"/>
</dbReference>
<reference evidence="9" key="2">
    <citation type="submission" date="2025-08" db="UniProtKB">
        <authorList>
            <consortium name="Ensembl"/>
        </authorList>
    </citation>
    <scope>IDENTIFICATION</scope>
</reference>
<organism evidence="9 10">
    <name type="scientific">Ciona savignyi</name>
    <name type="common">Pacific transparent sea squirt</name>
    <dbReference type="NCBI Taxonomy" id="51511"/>
    <lineage>
        <taxon>Eukaryota</taxon>
        <taxon>Metazoa</taxon>
        <taxon>Chordata</taxon>
        <taxon>Tunicata</taxon>
        <taxon>Ascidiacea</taxon>
        <taxon>Phlebobranchia</taxon>
        <taxon>Cionidae</taxon>
        <taxon>Ciona</taxon>
    </lineage>
</organism>
<keyword evidence="10" id="KW-1185">Reference proteome</keyword>
<keyword evidence="5" id="KW-0539">Nucleus</keyword>
<evidence type="ECO:0000256" key="5">
    <source>
        <dbReference type="ARBA" id="ARBA00023242"/>
    </source>
</evidence>
<dbReference type="Gene3D" id="1.20.920.10">
    <property type="entry name" value="Bromodomain-like"/>
    <property type="match status" value="1"/>
</dbReference>
<sequence length="607" mass="68534">MGKKHKKHKSEWRHVEDNYENKTPLKLVLKLGSEVMYDSDYTAHSPAEIYEAKQKKRKKKKRSHEEHHEQGETSSKLVKKLDVISDSEMDVSTDNPSCVVENLEYAVTDKSLKEMSKTKRTALNKLLEHLLKQLERKDTHEIFAWPVNDLIAPEYSTVIDKPMDFSTMRNKILNNEYVDVNEFKEDFSLMTRNCCTYNKPETVYYQVAKKIHSAGMKIMSRERLLNMKRSLGFMHDLPKYDAYDILGLPFEVENLDVGSPDAQPLSDPPVDKSTSDADIDSIADASSTAEEIDLRPHTEAISFTDADNEDSVAPEAIQAAKFARKRIEHKRPNDRIGFLRLEEDGKTTLNILNPAGGEKKHREVDLGSLTSRLVTGIDVMPEAKEDKRNKVTPLTYLSYGPFGSFAPTFDSRIANLTQDESDLLMSAYGGDTGFLFAQSLQEYVSGCDASMMTMVDDLLDSVTHGEHRKTIKTIEDKRNKENVAKDDHQTLDSLRSLSELGIDISFIDDIEQRMKADKALKKPPTNNVDQNLEHGSKLIHKLEEVQYERLGKKMPNNEPNLQPPSIKEMAIANQLKNTLVSMASNAEPQSISSTSAVRDAMGITSSS</sequence>
<evidence type="ECO:0000256" key="6">
    <source>
        <dbReference type="PROSITE-ProRule" id="PRU00035"/>
    </source>
</evidence>
<keyword evidence="3 6" id="KW-0103">Bromodomain</keyword>
<reference evidence="9" key="3">
    <citation type="submission" date="2025-09" db="UniProtKB">
        <authorList>
            <consortium name="Ensembl"/>
        </authorList>
    </citation>
    <scope>IDENTIFICATION</scope>
</reference>
<feature type="region of interest" description="Disordered" evidence="7">
    <location>
        <begin position="258"/>
        <end position="277"/>
    </location>
</feature>
<name>H2ZE84_CIOSA</name>
<dbReference type="InParanoid" id="H2ZE84"/>
<proteinExistence type="predicted"/>
<dbReference type="PROSITE" id="PS50014">
    <property type="entry name" value="BROMODOMAIN_2"/>
    <property type="match status" value="1"/>
</dbReference>
<dbReference type="GO" id="GO:0005634">
    <property type="term" value="C:nucleus"/>
    <property type="evidence" value="ECO:0007669"/>
    <property type="project" value="UniProtKB-SubCell"/>
</dbReference>
<comment type="subcellular location">
    <subcellularLocation>
        <location evidence="1">Nucleus</location>
    </subcellularLocation>
</comment>
<dbReference type="SMART" id="SM00297">
    <property type="entry name" value="BROMO"/>
    <property type="match status" value="1"/>
</dbReference>
<evidence type="ECO:0000256" key="7">
    <source>
        <dbReference type="SAM" id="MobiDB-lite"/>
    </source>
</evidence>
<dbReference type="Pfam" id="PF00439">
    <property type="entry name" value="Bromodomain"/>
    <property type="match status" value="1"/>
</dbReference>
<feature type="domain" description="Bromo" evidence="8">
    <location>
        <begin position="135"/>
        <end position="205"/>
    </location>
</feature>
<evidence type="ECO:0000256" key="4">
    <source>
        <dbReference type="ARBA" id="ARBA00023163"/>
    </source>
</evidence>
<evidence type="ECO:0000256" key="2">
    <source>
        <dbReference type="ARBA" id="ARBA00023015"/>
    </source>
</evidence>
<evidence type="ECO:0000313" key="9">
    <source>
        <dbReference type="Ensembl" id="ENSCSAVP00000015900.1"/>
    </source>
</evidence>
<evidence type="ECO:0000256" key="1">
    <source>
        <dbReference type="ARBA" id="ARBA00004123"/>
    </source>
</evidence>
<dbReference type="InterPro" id="IPR021900">
    <property type="entry name" value="DUF3512"/>
</dbReference>
<dbReference type="eggNOG" id="KOG1828">
    <property type="taxonomic scope" value="Eukaryota"/>
</dbReference>
<dbReference type="Pfam" id="PF12024">
    <property type="entry name" value="DUF3512"/>
    <property type="match status" value="1"/>
</dbReference>
<evidence type="ECO:0000259" key="8">
    <source>
        <dbReference type="PROSITE" id="PS50014"/>
    </source>
</evidence>
<dbReference type="AlphaFoldDB" id="H2ZE84"/>
<evidence type="ECO:0000313" key="10">
    <source>
        <dbReference type="Proteomes" id="UP000007875"/>
    </source>
</evidence>
<dbReference type="FunCoup" id="H2ZE84">
    <property type="interactions" value="842"/>
</dbReference>
<accession>H2ZE84</accession>
<dbReference type="SUPFAM" id="SSF47370">
    <property type="entry name" value="Bromodomain"/>
    <property type="match status" value="1"/>
</dbReference>
<dbReference type="Proteomes" id="UP000007875">
    <property type="component" value="Unassembled WGS sequence"/>
</dbReference>
<dbReference type="PRINTS" id="PR00503">
    <property type="entry name" value="BROMODOMAIN"/>
</dbReference>
<keyword evidence="2" id="KW-0805">Transcription regulation</keyword>
<dbReference type="InterPro" id="IPR001487">
    <property type="entry name" value="Bromodomain"/>
</dbReference>
<dbReference type="InterPro" id="IPR051831">
    <property type="entry name" value="Bromodomain_contain_prot"/>
</dbReference>
<dbReference type="Ensembl" id="ENSCSAVT00000016079.1">
    <property type="protein sequence ID" value="ENSCSAVP00000015900.1"/>
    <property type="gene ID" value="ENSCSAVG00000009351.1"/>
</dbReference>
<evidence type="ECO:0000256" key="3">
    <source>
        <dbReference type="ARBA" id="ARBA00023117"/>
    </source>
</evidence>
<dbReference type="STRING" id="51511.ENSCSAVP00000015900"/>
<dbReference type="GO" id="GO:0006357">
    <property type="term" value="P:regulation of transcription by RNA polymerase II"/>
    <property type="evidence" value="ECO:0007669"/>
    <property type="project" value="TreeGrafter"/>
</dbReference>
<reference evidence="10" key="1">
    <citation type="submission" date="2003-08" db="EMBL/GenBank/DDBJ databases">
        <authorList>
            <person name="Birren B."/>
            <person name="Nusbaum C."/>
            <person name="Abebe A."/>
            <person name="Abouelleil A."/>
            <person name="Adekoya E."/>
            <person name="Ait-zahra M."/>
            <person name="Allen N."/>
            <person name="Allen T."/>
            <person name="An P."/>
            <person name="Anderson M."/>
            <person name="Anderson S."/>
            <person name="Arachchi H."/>
            <person name="Armbruster J."/>
            <person name="Bachantsang P."/>
            <person name="Baldwin J."/>
            <person name="Barry A."/>
            <person name="Bayul T."/>
            <person name="Blitshsteyn B."/>
            <person name="Bloom T."/>
            <person name="Blye J."/>
            <person name="Boguslavskiy L."/>
            <person name="Borowsky M."/>
            <person name="Boukhgalter B."/>
            <person name="Brunache A."/>
            <person name="Butler J."/>
            <person name="Calixte N."/>
            <person name="Calvo S."/>
            <person name="Camarata J."/>
            <person name="Campo K."/>
            <person name="Chang J."/>
            <person name="Cheshatsang Y."/>
            <person name="Citroen M."/>
            <person name="Collymore A."/>
            <person name="Considine T."/>
            <person name="Cook A."/>
            <person name="Cooke P."/>
            <person name="Corum B."/>
            <person name="Cuomo C."/>
            <person name="David R."/>
            <person name="Dawoe T."/>
            <person name="Degray S."/>
            <person name="Dodge S."/>
            <person name="Dooley K."/>
            <person name="Dorje P."/>
            <person name="Dorjee K."/>
            <person name="Dorris L."/>
            <person name="Duffey N."/>
            <person name="Dupes A."/>
            <person name="Elkins T."/>
            <person name="Engels R."/>
            <person name="Erickson J."/>
            <person name="Farina A."/>
            <person name="Faro S."/>
            <person name="Ferreira P."/>
            <person name="Fischer H."/>
            <person name="Fitzgerald M."/>
            <person name="Foley K."/>
            <person name="Gage D."/>
            <person name="Galagan J."/>
            <person name="Gearin G."/>
            <person name="Gnerre S."/>
            <person name="Gnirke A."/>
            <person name="Goyette A."/>
            <person name="Graham J."/>
            <person name="Grandbois E."/>
            <person name="Gyaltsen K."/>
            <person name="Hafez N."/>
            <person name="Hagopian D."/>
            <person name="Hagos B."/>
            <person name="Hall J."/>
            <person name="Hatcher B."/>
            <person name="Heller A."/>
            <person name="Higgins H."/>
            <person name="Honan T."/>
            <person name="Horn A."/>
            <person name="Houde N."/>
            <person name="Hughes L."/>
            <person name="Hulme W."/>
            <person name="Husby E."/>
            <person name="Iliev I."/>
            <person name="Jaffe D."/>
            <person name="Jones C."/>
            <person name="Kamal M."/>
            <person name="Kamat A."/>
            <person name="Kamvysselis M."/>
            <person name="Karlsson E."/>
            <person name="Kells C."/>
            <person name="Kieu A."/>
            <person name="Kisner P."/>
            <person name="Kodira C."/>
            <person name="Kulbokas E."/>
            <person name="Labutti K."/>
            <person name="Lama D."/>
            <person name="Landers T."/>
            <person name="Leger J."/>
            <person name="Levine S."/>
            <person name="Lewis D."/>
            <person name="Lewis T."/>
            <person name="Lindblad-toh K."/>
            <person name="Liu X."/>
            <person name="Lokyitsang T."/>
            <person name="Lokyitsang Y."/>
            <person name="Lucien O."/>
            <person name="Lui A."/>
            <person name="Ma L.J."/>
            <person name="Mabbitt R."/>
            <person name="Macdonald J."/>
            <person name="Maclean C."/>
            <person name="Major J."/>
            <person name="Manning J."/>
            <person name="Marabella R."/>
            <person name="Maru K."/>
            <person name="Matthews C."/>
            <person name="Mauceli E."/>
            <person name="Mccarthy M."/>
            <person name="Mcdonough S."/>
            <person name="Mcghee T."/>
            <person name="Meldrim J."/>
            <person name="Meneus L."/>
            <person name="Mesirov J."/>
            <person name="Mihalev A."/>
            <person name="Mihova T."/>
            <person name="Mikkelsen T."/>
            <person name="Mlenga V."/>
            <person name="Moru K."/>
            <person name="Mozes J."/>
            <person name="Mulrain L."/>
            <person name="Munson G."/>
            <person name="Naylor J."/>
            <person name="Newes C."/>
            <person name="Nguyen C."/>
            <person name="Nguyen N."/>
            <person name="Nguyen T."/>
            <person name="Nicol R."/>
            <person name="Nielsen C."/>
            <person name="Nizzari M."/>
            <person name="Norbu C."/>
            <person name="Norbu N."/>
            <person name="O'donnell P."/>
            <person name="Okoawo O."/>
            <person name="O'leary S."/>
            <person name="Omotosho B."/>
            <person name="O'neill K."/>
            <person name="Osman S."/>
            <person name="Parker S."/>
            <person name="Perrin D."/>
            <person name="Phunkhang P."/>
            <person name="Piqani B."/>
            <person name="Purcell S."/>
            <person name="Rachupka T."/>
            <person name="Ramasamy U."/>
            <person name="Rameau R."/>
            <person name="Ray V."/>
            <person name="Raymond C."/>
            <person name="Retta R."/>
            <person name="Richardson S."/>
            <person name="Rise C."/>
            <person name="Rodriguez J."/>
            <person name="Rogers J."/>
            <person name="Rogov P."/>
            <person name="Rutman M."/>
            <person name="Schupbach R."/>
            <person name="Seaman C."/>
            <person name="Settipalli S."/>
            <person name="Sharpe T."/>
            <person name="Sheridan J."/>
            <person name="Sherpa N."/>
            <person name="Shi J."/>
            <person name="Smirnov S."/>
            <person name="Smith C."/>
            <person name="Sougnez C."/>
            <person name="Spencer B."/>
            <person name="Stalker J."/>
            <person name="Stange-thomann N."/>
            <person name="Stavropoulos S."/>
            <person name="Stetson K."/>
            <person name="Stone C."/>
            <person name="Stone S."/>
            <person name="Stubbs M."/>
            <person name="Talamas J."/>
            <person name="Tchuinga P."/>
            <person name="Tenzing P."/>
            <person name="Tesfaye S."/>
            <person name="Theodore J."/>
            <person name="Thoulutsang Y."/>
            <person name="Topham K."/>
            <person name="Towey S."/>
            <person name="Tsamla T."/>
            <person name="Tsomo N."/>
            <person name="Vallee D."/>
            <person name="Vassiliev H."/>
            <person name="Venkataraman V."/>
            <person name="Vinson J."/>
            <person name="Vo A."/>
            <person name="Wade C."/>
            <person name="Wang S."/>
            <person name="Wangchuk T."/>
            <person name="Wangdi T."/>
            <person name="Whittaker C."/>
            <person name="Wilkinson J."/>
            <person name="Wu Y."/>
            <person name="Wyman D."/>
            <person name="Yadav S."/>
            <person name="Yang S."/>
            <person name="Yang X."/>
            <person name="Yeager S."/>
            <person name="Yee E."/>
            <person name="Young G."/>
            <person name="Zainoun J."/>
            <person name="Zembeck L."/>
            <person name="Zimmer A."/>
            <person name="Zody M."/>
            <person name="Lander E."/>
        </authorList>
    </citation>
    <scope>NUCLEOTIDE SEQUENCE [LARGE SCALE GENOMIC DNA]</scope>
</reference>
<keyword evidence="4" id="KW-0804">Transcription</keyword>
<dbReference type="InterPro" id="IPR036427">
    <property type="entry name" value="Bromodomain-like_sf"/>
</dbReference>
<protein>
    <recommendedName>
        <fullName evidence="8">Bromo domain-containing protein</fullName>
    </recommendedName>
</protein>
<dbReference type="OMA" id="HQGHRER"/>
<dbReference type="PANTHER" id="PTHR22881">
    <property type="entry name" value="BROMODOMAIN CONTAINING PROTEIN"/>
    <property type="match status" value="1"/>
</dbReference>
<feature type="region of interest" description="Disordered" evidence="7">
    <location>
        <begin position="46"/>
        <end position="77"/>
    </location>
</feature>
<dbReference type="GeneTree" id="ENSGT00950000183170"/>